<dbReference type="Proteomes" id="UP000434052">
    <property type="component" value="Unassembled WGS sequence"/>
</dbReference>
<keyword evidence="5 9" id="KW-0822">Tryptophan biosynthesis</keyword>
<evidence type="ECO:0000256" key="10">
    <source>
        <dbReference type="RuleBase" id="RU003662"/>
    </source>
</evidence>
<dbReference type="InterPro" id="IPR018204">
    <property type="entry name" value="Trp_synthase_alpha_AS"/>
</dbReference>
<sequence>MAQSRLQQRIKAANDAGRKALIPFLPGGYPDQERFWKEITELDKGGADVIEIGVPFSDPVADGPVVEQASLACIESGVCLEWIIQELTRHRDAIGAEIVLMGYMNPFYQYGLKRFAQDAAKAGVAGIIIPDVPLEEAAAFRAELDAVGIDLIALIGLNTPRERMEQYAAVSSGFVYLVSVLGITGARDTLPDKVRGKLAEAREVFDLPLALGFGIKSPEQLDAFGDHLDAVVFGSALIQHIRGGESAASFMERWR</sequence>
<dbReference type="AlphaFoldDB" id="A0A6P1ZK93"/>
<dbReference type="InterPro" id="IPR011060">
    <property type="entry name" value="RibuloseP-bd_barrel"/>
</dbReference>
<dbReference type="Pfam" id="PF00290">
    <property type="entry name" value="Trp_syntA"/>
    <property type="match status" value="1"/>
</dbReference>
<gene>
    <name evidence="9" type="primary">trpA</name>
    <name evidence="11" type="ORF">DQK91_04995</name>
</gene>
<evidence type="ECO:0000256" key="8">
    <source>
        <dbReference type="ARBA" id="ARBA00049047"/>
    </source>
</evidence>
<dbReference type="FunFam" id="3.20.20.70:FF:000037">
    <property type="entry name" value="Tryptophan synthase alpha chain"/>
    <property type="match status" value="1"/>
</dbReference>
<comment type="caution">
    <text evidence="11">The sequence shown here is derived from an EMBL/GenBank/DDBJ whole genome shotgun (WGS) entry which is preliminary data.</text>
</comment>
<dbReference type="PANTHER" id="PTHR43406">
    <property type="entry name" value="TRYPTOPHAN SYNTHASE, ALPHA CHAIN"/>
    <property type="match status" value="1"/>
</dbReference>
<accession>A0A6P1ZK93</accession>
<keyword evidence="4 9" id="KW-0028">Amino-acid biosynthesis</keyword>
<keyword evidence="7 9" id="KW-0456">Lyase</keyword>
<dbReference type="InterPro" id="IPR013785">
    <property type="entry name" value="Aldolase_TIM"/>
</dbReference>
<dbReference type="PROSITE" id="PS00167">
    <property type="entry name" value="TRP_SYNTHASE_ALPHA"/>
    <property type="match status" value="1"/>
</dbReference>
<dbReference type="GO" id="GO:0004834">
    <property type="term" value="F:tryptophan synthase activity"/>
    <property type="evidence" value="ECO:0007669"/>
    <property type="project" value="UniProtKB-UniRule"/>
</dbReference>
<dbReference type="NCBIfam" id="TIGR00262">
    <property type="entry name" value="trpA"/>
    <property type="match status" value="1"/>
</dbReference>
<evidence type="ECO:0000256" key="6">
    <source>
        <dbReference type="ARBA" id="ARBA00023141"/>
    </source>
</evidence>
<dbReference type="PANTHER" id="PTHR43406:SF1">
    <property type="entry name" value="TRYPTOPHAN SYNTHASE ALPHA CHAIN, CHLOROPLASTIC"/>
    <property type="match status" value="1"/>
</dbReference>
<dbReference type="GO" id="GO:0005829">
    <property type="term" value="C:cytosol"/>
    <property type="evidence" value="ECO:0007669"/>
    <property type="project" value="TreeGrafter"/>
</dbReference>
<evidence type="ECO:0000256" key="3">
    <source>
        <dbReference type="ARBA" id="ARBA00011270"/>
    </source>
</evidence>
<dbReference type="OrthoDB" id="9804578at2"/>
<dbReference type="UniPathway" id="UPA00035">
    <property type="reaction ID" value="UER00044"/>
</dbReference>
<evidence type="ECO:0000256" key="2">
    <source>
        <dbReference type="ARBA" id="ARBA00004733"/>
    </source>
</evidence>
<evidence type="ECO:0000256" key="4">
    <source>
        <dbReference type="ARBA" id="ARBA00022605"/>
    </source>
</evidence>
<feature type="active site" description="Proton acceptor" evidence="9">
    <location>
        <position position="62"/>
    </location>
</feature>
<proteinExistence type="inferred from homology"/>
<evidence type="ECO:0000313" key="11">
    <source>
        <dbReference type="EMBL" id="TVM36006.1"/>
    </source>
</evidence>
<evidence type="ECO:0000256" key="9">
    <source>
        <dbReference type="HAMAP-Rule" id="MF_00131"/>
    </source>
</evidence>
<evidence type="ECO:0000256" key="5">
    <source>
        <dbReference type="ARBA" id="ARBA00022822"/>
    </source>
</evidence>
<comment type="similarity">
    <text evidence="9 10">Belongs to the TrpA family.</text>
</comment>
<name>A0A6P1ZK93_9BACT</name>
<dbReference type="SUPFAM" id="SSF51366">
    <property type="entry name" value="Ribulose-phoshate binding barrel"/>
    <property type="match status" value="1"/>
</dbReference>
<dbReference type="Gene3D" id="3.20.20.70">
    <property type="entry name" value="Aldolase class I"/>
    <property type="match status" value="1"/>
</dbReference>
<comment type="pathway">
    <text evidence="2 9">Amino-acid biosynthesis; L-tryptophan biosynthesis; L-tryptophan from chorismate: step 5/5.</text>
</comment>
<dbReference type="RefSeq" id="WP_144234338.1">
    <property type="nucleotide sequence ID" value="NZ_QMIF01000002.1"/>
</dbReference>
<evidence type="ECO:0000313" key="12">
    <source>
        <dbReference type="Proteomes" id="UP000434052"/>
    </source>
</evidence>
<protein>
    <recommendedName>
        <fullName evidence="9">Tryptophan synthase alpha chain</fullName>
        <ecNumber evidence="9">4.2.1.20</ecNumber>
    </recommendedName>
</protein>
<keyword evidence="6 9" id="KW-0057">Aromatic amino acid biosynthesis</keyword>
<comment type="catalytic activity">
    <reaction evidence="8 9">
        <text>(1S,2R)-1-C-(indol-3-yl)glycerol 3-phosphate + L-serine = D-glyceraldehyde 3-phosphate + L-tryptophan + H2O</text>
        <dbReference type="Rhea" id="RHEA:10532"/>
        <dbReference type="ChEBI" id="CHEBI:15377"/>
        <dbReference type="ChEBI" id="CHEBI:33384"/>
        <dbReference type="ChEBI" id="CHEBI:57912"/>
        <dbReference type="ChEBI" id="CHEBI:58866"/>
        <dbReference type="ChEBI" id="CHEBI:59776"/>
        <dbReference type="EC" id="4.2.1.20"/>
    </reaction>
</comment>
<dbReference type="InterPro" id="IPR002028">
    <property type="entry name" value="Trp_synthase_suA"/>
</dbReference>
<dbReference type="HAMAP" id="MF_00131">
    <property type="entry name" value="Trp_synth_alpha"/>
    <property type="match status" value="1"/>
</dbReference>
<reference evidence="11 12" key="1">
    <citation type="submission" date="2018-06" db="EMBL/GenBank/DDBJ databases">
        <title>Complete genome of Desulfovibrio marinus P48SEP.</title>
        <authorList>
            <person name="Crispim J.S."/>
            <person name="Vidigal P.M.P."/>
            <person name="Silva L.C.F."/>
            <person name="Araujo L.C."/>
            <person name="Laguardia C.N."/>
            <person name="Dias R.S."/>
            <person name="Sousa M.P."/>
            <person name="Paula S.O."/>
            <person name="Silva C."/>
        </authorList>
    </citation>
    <scope>NUCLEOTIDE SEQUENCE [LARGE SCALE GENOMIC DNA]</scope>
    <source>
        <strain evidence="11 12">P48SEP</strain>
    </source>
</reference>
<evidence type="ECO:0000256" key="1">
    <source>
        <dbReference type="ARBA" id="ARBA00003365"/>
    </source>
</evidence>
<comment type="function">
    <text evidence="1 9">The alpha subunit is responsible for the aldol cleavage of indoleglycerol phosphate to indole and glyceraldehyde 3-phosphate.</text>
</comment>
<comment type="subunit">
    <text evidence="3 9">Tetramer of two alpha and two beta chains.</text>
</comment>
<dbReference type="EMBL" id="QMIF01000002">
    <property type="protein sequence ID" value="TVM36006.1"/>
    <property type="molecule type" value="Genomic_DNA"/>
</dbReference>
<organism evidence="11 12">
    <name type="scientific">Oceanidesulfovibrio marinus</name>
    <dbReference type="NCBI Taxonomy" id="370038"/>
    <lineage>
        <taxon>Bacteria</taxon>
        <taxon>Pseudomonadati</taxon>
        <taxon>Thermodesulfobacteriota</taxon>
        <taxon>Desulfovibrionia</taxon>
        <taxon>Desulfovibrionales</taxon>
        <taxon>Desulfovibrionaceae</taxon>
        <taxon>Oceanidesulfovibrio</taxon>
    </lineage>
</organism>
<feature type="active site" description="Proton acceptor" evidence="9">
    <location>
        <position position="51"/>
    </location>
</feature>
<dbReference type="EC" id="4.2.1.20" evidence="9"/>
<dbReference type="CDD" id="cd04724">
    <property type="entry name" value="Tryptophan_synthase_alpha"/>
    <property type="match status" value="1"/>
</dbReference>
<evidence type="ECO:0000256" key="7">
    <source>
        <dbReference type="ARBA" id="ARBA00023239"/>
    </source>
</evidence>